<accession>G0QV80</accession>
<reference evidence="1 2" key="1">
    <citation type="submission" date="2011-07" db="EMBL/GenBank/DDBJ databases">
        <authorList>
            <person name="Coyne R."/>
            <person name="Brami D."/>
            <person name="Johnson J."/>
            <person name="Hostetler J."/>
            <person name="Hannick L."/>
            <person name="Clark T."/>
            <person name="Cassidy-Hanley D."/>
            <person name="Inman J."/>
        </authorList>
    </citation>
    <scope>NUCLEOTIDE SEQUENCE [LARGE SCALE GENOMIC DNA]</scope>
    <source>
        <strain evidence="1 2">G5</strain>
    </source>
</reference>
<evidence type="ECO:0000313" key="1">
    <source>
        <dbReference type="EMBL" id="EGR30864.1"/>
    </source>
</evidence>
<dbReference type="AlphaFoldDB" id="G0QV80"/>
<sequence length="115" mass="13939">MINLLNERKQLFDKLEQAVQSKDDLQISCIVDSLRLRLGLSGKTRNQALYSFFDEIVKLLMPFHMKYLLYIAQESIYFYNLIMFDFFLKKIWKYLIHKIMNNKKIIVNRGFKTYK</sequence>
<gene>
    <name evidence="1" type="ORF">IMG5_121950</name>
</gene>
<protein>
    <submittedName>
        <fullName evidence="1">Uncharacterized protein</fullName>
    </submittedName>
</protein>
<dbReference type="OrthoDB" id="425490at2759"/>
<dbReference type="RefSeq" id="XP_004032451.1">
    <property type="nucleotide sequence ID" value="XM_004032403.1"/>
</dbReference>
<dbReference type="InParanoid" id="G0QV80"/>
<evidence type="ECO:0000313" key="2">
    <source>
        <dbReference type="Proteomes" id="UP000008983"/>
    </source>
</evidence>
<dbReference type="STRING" id="857967.G0QV80"/>
<name>G0QV80_ICHMU</name>
<keyword evidence="2" id="KW-1185">Reference proteome</keyword>
<organism evidence="1 2">
    <name type="scientific">Ichthyophthirius multifiliis</name>
    <name type="common">White spot disease agent</name>
    <name type="synonym">Ich</name>
    <dbReference type="NCBI Taxonomy" id="5932"/>
    <lineage>
        <taxon>Eukaryota</taxon>
        <taxon>Sar</taxon>
        <taxon>Alveolata</taxon>
        <taxon>Ciliophora</taxon>
        <taxon>Intramacronucleata</taxon>
        <taxon>Oligohymenophorea</taxon>
        <taxon>Hymenostomatida</taxon>
        <taxon>Ophryoglenina</taxon>
        <taxon>Ichthyophthirius</taxon>
    </lineage>
</organism>
<proteinExistence type="predicted"/>
<dbReference type="EMBL" id="GL983935">
    <property type="protein sequence ID" value="EGR30864.1"/>
    <property type="molecule type" value="Genomic_DNA"/>
</dbReference>
<dbReference type="Proteomes" id="UP000008983">
    <property type="component" value="Unassembled WGS sequence"/>
</dbReference>
<dbReference type="GeneID" id="14906990"/>